<sequence length="463" mass="52472">MAIIRDRSFMADDGTVPIELLISCINEHQQNLTRLNKLDEYYRGEHLILERPDSQTGLPNNKLVANHAKYITDIAVGYVLGNPVKYDNVDLIVDLYKELDISSHDSEIGKDLSIFGVGRELYYLSSDDVPVPKVTCIDPRQIFLVVDDTVEYKSMFGVHYYERMDIDGKPDGYKVFVYTDTTITEYVTDELDGGYELVGSQEHYWGAVPVVEFWNNEEQMGDFEGVLTLIDAYNALASDRLNDKDQFVDAILKIWGVSLGDDEAEASQTIQLLKKLKVLELPSSEAGADWLTKQLNEEQVEVLRNALKSDIHEFSMVPDLTDKNFAANASGVAMKYKLFGMEQLAVTKERYFKQGLRERLEMFGRMLGVKGQRVDTSKVQITMTRNLPVNDLEVAQLINLLIDRVSDETLISLLSFVDDPAAEIKKVRAQRKEAAKRQQAAFGMPFDDSDRVTDKDEDDGNEK</sequence>
<evidence type="ECO:0000313" key="3">
    <source>
        <dbReference type="Proteomes" id="UP000681290"/>
    </source>
</evidence>
<dbReference type="RefSeq" id="WP_213590393.1">
    <property type="nucleotide sequence ID" value="NZ_BOSM01000002.1"/>
</dbReference>
<feature type="region of interest" description="Disordered" evidence="1">
    <location>
        <begin position="435"/>
        <end position="463"/>
    </location>
</feature>
<dbReference type="EMBL" id="BOSM01000002">
    <property type="protein sequence ID" value="GIP57902.1"/>
    <property type="molecule type" value="Genomic_DNA"/>
</dbReference>
<keyword evidence="3" id="KW-1185">Reference proteome</keyword>
<name>A0ABQ4MPJ2_9BACL</name>
<evidence type="ECO:0000256" key="1">
    <source>
        <dbReference type="SAM" id="MobiDB-lite"/>
    </source>
</evidence>
<protein>
    <submittedName>
        <fullName evidence="2">Phage portal protein</fullName>
    </submittedName>
</protein>
<dbReference type="Proteomes" id="UP000681290">
    <property type="component" value="Unassembled WGS sequence"/>
</dbReference>
<comment type="caution">
    <text evidence="2">The sequence shown here is derived from an EMBL/GenBank/DDBJ whole genome shotgun (WGS) entry which is preliminary data.</text>
</comment>
<dbReference type="InterPro" id="IPR021145">
    <property type="entry name" value="Portal_protein_SPP1_Gp6-like"/>
</dbReference>
<proteinExistence type="predicted"/>
<organism evidence="2 3">
    <name type="scientific">Paenibacillus woosongensis</name>
    <dbReference type="NCBI Taxonomy" id="307580"/>
    <lineage>
        <taxon>Bacteria</taxon>
        <taxon>Bacillati</taxon>
        <taxon>Bacillota</taxon>
        <taxon>Bacilli</taxon>
        <taxon>Bacillales</taxon>
        <taxon>Paenibacillaceae</taxon>
        <taxon>Paenibacillus</taxon>
    </lineage>
</organism>
<reference evidence="2 3" key="1">
    <citation type="submission" date="2021-03" db="EMBL/GenBank/DDBJ databases">
        <title>Antimicrobial resistance genes in bacteria isolated from Japanese honey, and their potential for conferring macrolide and lincosamide resistance in the American foulbrood pathogen Paenibacillus larvae.</title>
        <authorList>
            <person name="Okamoto M."/>
            <person name="Kumagai M."/>
            <person name="Kanamori H."/>
            <person name="Takamatsu D."/>
        </authorList>
    </citation>
    <scope>NUCLEOTIDE SEQUENCE [LARGE SCALE GENOMIC DNA]</scope>
    <source>
        <strain evidence="2 3">J15TS10</strain>
    </source>
</reference>
<evidence type="ECO:0000313" key="2">
    <source>
        <dbReference type="EMBL" id="GIP57902.1"/>
    </source>
</evidence>
<dbReference type="NCBIfam" id="TIGR01538">
    <property type="entry name" value="portal_SPP1"/>
    <property type="match status" value="1"/>
</dbReference>
<dbReference type="InterPro" id="IPR006428">
    <property type="entry name" value="Portal_SPP1-type"/>
</dbReference>
<accession>A0ABQ4MPJ2</accession>
<gene>
    <name evidence="2" type="ORF">J15TS10_17160</name>
</gene>
<dbReference type="Pfam" id="PF05133">
    <property type="entry name" value="SPP1_portal"/>
    <property type="match status" value="1"/>
</dbReference>